<feature type="transmembrane region" description="Helical" evidence="1">
    <location>
        <begin position="35"/>
        <end position="56"/>
    </location>
</feature>
<evidence type="ECO:0000256" key="1">
    <source>
        <dbReference type="SAM" id="Phobius"/>
    </source>
</evidence>
<protein>
    <submittedName>
        <fullName evidence="2">Uncharacterized protein</fullName>
    </submittedName>
</protein>
<keyword evidence="1" id="KW-0812">Transmembrane</keyword>
<evidence type="ECO:0000313" key="2">
    <source>
        <dbReference type="EnsemblMetazoa" id="ACOM038820-PA.1"/>
    </source>
</evidence>
<dbReference type="Proteomes" id="UP000075882">
    <property type="component" value="Unassembled WGS sequence"/>
</dbReference>
<keyword evidence="1" id="KW-0472">Membrane</keyword>
<dbReference type="EnsemblMetazoa" id="ACOM038820-RA">
    <property type="protein sequence ID" value="ACOM038820-PA.1"/>
    <property type="gene ID" value="ACOM038820"/>
</dbReference>
<organism evidence="2">
    <name type="scientific">Anopheles coluzzii</name>
    <name type="common">African malaria mosquito</name>
    <dbReference type="NCBI Taxonomy" id="1518534"/>
    <lineage>
        <taxon>Eukaryota</taxon>
        <taxon>Metazoa</taxon>
        <taxon>Ecdysozoa</taxon>
        <taxon>Arthropoda</taxon>
        <taxon>Hexapoda</taxon>
        <taxon>Insecta</taxon>
        <taxon>Pterygota</taxon>
        <taxon>Neoptera</taxon>
        <taxon>Endopterygota</taxon>
        <taxon>Diptera</taxon>
        <taxon>Nematocera</taxon>
        <taxon>Culicoidea</taxon>
        <taxon>Culicidae</taxon>
        <taxon>Anophelinae</taxon>
        <taxon>Anopheles</taxon>
    </lineage>
</organism>
<dbReference type="AlphaFoldDB" id="A0A8W7PX36"/>
<name>A0A8W7PX36_ANOCL</name>
<reference evidence="2" key="1">
    <citation type="submission" date="2022-08" db="UniProtKB">
        <authorList>
            <consortium name="EnsemblMetazoa"/>
        </authorList>
    </citation>
    <scope>IDENTIFICATION</scope>
</reference>
<accession>A0A8W7PX36</accession>
<keyword evidence="1" id="KW-1133">Transmembrane helix</keyword>
<sequence length="138" mass="15877">LGKRWQEALSEFCVFGGHQTSKFLVHFPTRPMNSIFLYGYTATGIGLAVSLLYLGLYNICQQRNLRLVLESATFQQFYEGHRLHAAAQKYSNRHRTKLITRRALHKINQLAPRVHLLSEGPRWKLIYTPAGEVRAIPL</sequence>
<proteinExistence type="predicted"/>